<keyword evidence="5 6" id="KW-0472">Membrane</keyword>
<evidence type="ECO:0000313" key="9">
    <source>
        <dbReference type="Proteomes" id="UP000694397"/>
    </source>
</evidence>
<dbReference type="Proteomes" id="UP000694397">
    <property type="component" value="Chromosome 21"/>
</dbReference>
<dbReference type="GO" id="GO:0051480">
    <property type="term" value="P:regulation of cytosolic calcium ion concentration"/>
    <property type="evidence" value="ECO:0007669"/>
    <property type="project" value="TreeGrafter"/>
</dbReference>
<comment type="function">
    <text evidence="6">May act as a scaffolding protein within caveolar membranes. Interacts directly with G-protein alpha subunits and can functionally regulate their activity.</text>
</comment>
<dbReference type="PANTHER" id="PTHR10844:SF3">
    <property type="entry name" value="CAVEOLIN-2"/>
    <property type="match status" value="1"/>
</dbReference>
<reference evidence="8 9" key="1">
    <citation type="submission" date="2019-04" db="EMBL/GenBank/DDBJ databases">
        <authorList>
            <consortium name="Wellcome Sanger Institute Data Sharing"/>
        </authorList>
    </citation>
    <scope>NUCLEOTIDE SEQUENCE [LARGE SCALE GENOMIC DNA]</scope>
</reference>
<dbReference type="Ensembl" id="ENSSFOT00015007331.2">
    <property type="protein sequence ID" value="ENSSFOP00015007221.1"/>
    <property type="gene ID" value="ENSSFOG00015004776.2"/>
</dbReference>
<dbReference type="GO" id="GO:0000139">
    <property type="term" value="C:Golgi membrane"/>
    <property type="evidence" value="ECO:0007669"/>
    <property type="project" value="UniProtKB-SubCell"/>
</dbReference>
<evidence type="ECO:0000256" key="4">
    <source>
        <dbReference type="ARBA" id="ARBA00023034"/>
    </source>
</evidence>
<dbReference type="PANTHER" id="PTHR10844">
    <property type="entry name" value="CAVEOLIN"/>
    <property type="match status" value="1"/>
</dbReference>
<keyword evidence="4 6" id="KW-0333">Golgi apparatus</keyword>
<dbReference type="GO" id="GO:0001937">
    <property type="term" value="P:negative regulation of endothelial cell proliferation"/>
    <property type="evidence" value="ECO:0007669"/>
    <property type="project" value="TreeGrafter"/>
</dbReference>
<dbReference type="GeneID" id="108918726"/>
<dbReference type="GO" id="GO:0048471">
    <property type="term" value="C:perinuclear region of cytoplasm"/>
    <property type="evidence" value="ECO:0007669"/>
    <property type="project" value="TreeGrafter"/>
</dbReference>
<dbReference type="GO" id="GO:0019901">
    <property type="term" value="F:protein kinase binding"/>
    <property type="evidence" value="ECO:0007669"/>
    <property type="project" value="TreeGrafter"/>
</dbReference>
<evidence type="ECO:0000256" key="7">
    <source>
        <dbReference type="SAM" id="Phobius"/>
    </source>
</evidence>
<proteinExistence type="inferred from homology"/>
<keyword evidence="7" id="KW-1133">Transmembrane helix</keyword>
<keyword evidence="3 6" id="KW-1003">Cell membrane</keyword>
<keyword evidence="9" id="KW-1185">Reference proteome</keyword>
<dbReference type="RefSeq" id="XP_018581729.1">
    <property type="nucleotide sequence ID" value="XM_018726213.2"/>
</dbReference>
<evidence type="ECO:0000256" key="2">
    <source>
        <dbReference type="ARBA" id="ARBA00010988"/>
    </source>
</evidence>
<evidence type="ECO:0000256" key="5">
    <source>
        <dbReference type="ARBA" id="ARBA00023136"/>
    </source>
</evidence>
<dbReference type="GO" id="GO:0042383">
    <property type="term" value="C:sarcolemma"/>
    <property type="evidence" value="ECO:0007669"/>
    <property type="project" value="TreeGrafter"/>
</dbReference>
<dbReference type="GeneTree" id="ENSGT00950000183006"/>
<reference evidence="8" key="3">
    <citation type="submission" date="2025-09" db="UniProtKB">
        <authorList>
            <consortium name="Ensembl"/>
        </authorList>
    </citation>
    <scope>IDENTIFICATION</scope>
</reference>
<gene>
    <name evidence="8" type="primary">CAV2</name>
    <name evidence="8" type="synonym">cav2</name>
</gene>
<reference evidence="8" key="2">
    <citation type="submission" date="2025-08" db="UniProtKB">
        <authorList>
            <consortium name="Ensembl"/>
        </authorList>
    </citation>
    <scope>IDENTIFICATION</scope>
</reference>
<dbReference type="PROSITE" id="PS01210">
    <property type="entry name" value="CAVEOLIN"/>
    <property type="match status" value="1"/>
</dbReference>
<dbReference type="GO" id="GO:0070836">
    <property type="term" value="P:caveola assembly"/>
    <property type="evidence" value="ECO:0007669"/>
    <property type="project" value="InterPro"/>
</dbReference>
<accession>A0A8C9UZR9</accession>
<evidence type="ECO:0000256" key="1">
    <source>
        <dbReference type="ARBA" id="ARBA00004202"/>
    </source>
</evidence>
<dbReference type="Pfam" id="PF01146">
    <property type="entry name" value="Caveolin"/>
    <property type="match status" value="1"/>
</dbReference>
<evidence type="ECO:0000313" key="8">
    <source>
        <dbReference type="Ensembl" id="ENSSFOP00015007221.1"/>
    </source>
</evidence>
<sequence>MGLENEKSETSVIMSEDEFTRSFEPFLNTKSSRALPDRDPRDINAHLKISFEDVIAEPNAIHSFDKVWVGSSAGFELIKYLSYRALTTLLAVPLSFVAGLLFALLSCVHIWVLMPGLKSCLLVLPSLQKVWDSLLDTFVAPLSQSAGKCLSTIDMKGIPN</sequence>
<evidence type="ECO:0000256" key="6">
    <source>
        <dbReference type="RuleBase" id="RU000680"/>
    </source>
</evidence>
<dbReference type="InterPro" id="IPR018361">
    <property type="entry name" value="Caveolin_CS"/>
</dbReference>
<dbReference type="GO" id="GO:0008286">
    <property type="term" value="P:insulin receptor signaling pathway"/>
    <property type="evidence" value="ECO:0007669"/>
    <property type="project" value="TreeGrafter"/>
</dbReference>
<protein>
    <recommendedName>
        <fullName evidence="6">Caveolin</fullName>
    </recommendedName>
</protein>
<dbReference type="GO" id="GO:0060090">
    <property type="term" value="F:molecular adaptor activity"/>
    <property type="evidence" value="ECO:0007669"/>
    <property type="project" value="TreeGrafter"/>
</dbReference>
<feature type="transmembrane region" description="Helical" evidence="7">
    <location>
        <begin position="89"/>
        <end position="114"/>
    </location>
</feature>
<dbReference type="GO" id="GO:0031410">
    <property type="term" value="C:cytoplasmic vesicle"/>
    <property type="evidence" value="ECO:0007669"/>
    <property type="project" value="TreeGrafter"/>
</dbReference>
<comment type="similarity">
    <text evidence="2 6">Belongs to the caveolin family.</text>
</comment>
<dbReference type="KEGG" id="sfm:108918726"/>
<name>A0A8C9UZR9_SCLFO</name>
<dbReference type="InterPro" id="IPR001612">
    <property type="entry name" value="Caveolin"/>
</dbReference>
<dbReference type="GO" id="GO:0030154">
    <property type="term" value="P:cell differentiation"/>
    <property type="evidence" value="ECO:0007669"/>
    <property type="project" value="TreeGrafter"/>
</dbReference>
<dbReference type="GO" id="GO:0005901">
    <property type="term" value="C:caveola"/>
    <property type="evidence" value="ECO:0007669"/>
    <property type="project" value="UniProtKB-SubCell"/>
</dbReference>
<dbReference type="CTD" id="858"/>
<keyword evidence="7" id="KW-0812">Transmembrane</keyword>
<comment type="subcellular location">
    <subcellularLocation>
        <location evidence="1 6">Cell membrane</location>
        <topology evidence="1 6">Peripheral membrane protein</topology>
    </subcellularLocation>
    <subcellularLocation>
        <location evidence="6">Golgi apparatus membrane</location>
        <topology evidence="6">Peripheral membrane protein</topology>
    </subcellularLocation>
    <subcellularLocation>
        <location evidence="6">Membrane</location>
        <location evidence="6">Caveola</location>
        <topology evidence="6">Peripheral membrane protein</topology>
    </subcellularLocation>
</comment>
<dbReference type="AlphaFoldDB" id="A0A8C9UZR9"/>
<organism evidence="8 9">
    <name type="scientific">Scleropages formosus</name>
    <name type="common">Asian bonytongue</name>
    <name type="synonym">Osteoglossum formosum</name>
    <dbReference type="NCBI Taxonomy" id="113540"/>
    <lineage>
        <taxon>Eukaryota</taxon>
        <taxon>Metazoa</taxon>
        <taxon>Chordata</taxon>
        <taxon>Craniata</taxon>
        <taxon>Vertebrata</taxon>
        <taxon>Euteleostomi</taxon>
        <taxon>Actinopterygii</taxon>
        <taxon>Neopterygii</taxon>
        <taxon>Teleostei</taxon>
        <taxon>Osteoglossocephala</taxon>
        <taxon>Osteoglossomorpha</taxon>
        <taxon>Osteoglossiformes</taxon>
        <taxon>Osteoglossidae</taxon>
        <taxon>Scleropages</taxon>
    </lineage>
</organism>
<dbReference type="GO" id="GO:0005925">
    <property type="term" value="C:focal adhesion"/>
    <property type="evidence" value="ECO:0007669"/>
    <property type="project" value="TreeGrafter"/>
</dbReference>
<evidence type="ECO:0000256" key="3">
    <source>
        <dbReference type="ARBA" id="ARBA00022475"/>
    </source>
</evidence>
<dbReference type="OrthoDB" id="5917823at2759"/>